<gene>
    <name evidence="2" type="ORF">HHL28_13440</name>
</gene>
<dbReference type="InterPro" id="IPR025557">
    <property type="entry name" value="DUF4282"/>
</dbReference>
<dbReference type="Pfam" id="PF14110">
    <property type="entry name" value="DUF4282"/>
    <property type="match status" value="1"/>
</dbReference>
<evidence type="ECO:0000313" key="2">
    <source>
        <dbReference type="EMBL" id="QJE73964.1"/>
    </source>
</evidence>
<feature type="transmembrane region" description="Helical" evidence="1">
    <location>
        <begin position="23"/>
        <end position="49"/>
    </location>
</feature>
<keyword evidence="1" id="KW-0472">Membrane</keyword>
<organism evidence="2 3">
    <name type="scientific">Aerophototrophica crusticola</name>
    <dbReference type="NCBI Taxonomy" id="1709002"/>
    <lineage>
        <taxon>Bacteria</taxon>
        <taxon>Pseudomonadati</taxon>
        <taxon>Pseudomonadota</taxon>
        <taxon>Alphaproteobacteria</taxon>
        <taxon>Rhodospirillales</taxon>
        <taxon>Rhodospirillaceae</taxon>
        <taxon>Aerophototrophica</taxon>
    </lineage>
</organism>
<sequence length="102" mass="11152">MFGFTLKDFLGFERMVASSLVKLVYWIGIILGGLAAISQVFAAFGVMRYSFGGGISYLLAAIVGTVIGVLFWRVLCEGMIIMFGIYDRLGEIKRDLARGSQA</sequence>
<proteinExistence type="predicted"/>
<accession>A0A858R976</accession>
<protein>
    <submittedName>
        <fullName evidence="2">DUF4282 domain-containing protein</fullName>
    </submittedName>
</protein>
<name>A0A858R976_9PROT</name>
<dbReference type="KEGG" id="acru:HHL28_13440"/>
<dbReference type="AlphaFoldDB" id="A0A858R976"/>
<evidence type="ECO:0000256" key="1">
    <source>
        <dbReference type="SAM" id="Phobius"/>
    </source>
</evidence>
<reference evidence="2" key="1">
    <citation type="submission" date="2020-04" db="EMBL/GenBank/DDBJ databases">
        <title>A desert anoxygenic phototrophic bacterium fixes CO2 using RubisCO under aerobic conditions.</title>
        <authorList>
            <person name="Tang K."/>
        </authorList>
    </citation>
    <scope>NUCLEOTIDE SEQUENCE [LARGE SCALE GENOMIC DNA]</scope>
    <source>
        <strain evidence="2">MIMtkB3</strain>
    </source>
</reference>
<dbReference type="Proteomes" id="UP000501891">
    <property type="component" value="Chromosome"/>
</dbReference>
<feature type="transmembrane region" description="Helical" evidence="1">
    <location>
        <begin position="55"/>
        <end position="75"/>
    </location>
</feature>
<dbReference type="EMBL" id="CP051775">
    <property type="protein sequence ID" value="QJE73964.1"/>
    <property type="molecule type" value="Genomic_DNA"/>
</dbReference>
<evidence type="ECO:0000313" key="3">
    <source>
        <dbReference type="Proteomes" id="UP000501891"/>
    </source>
</evidence>
<keyword evidence="1" id="KW-1133">Transmembrane helix</keyword>
<keyword evidence="1" id="KW-0812">Transmembrane</keyword>
<keyword evidence="3" id="KW-1185">Reference proteome</keyword>